<proteinExistence type="predicted"/>
<reference evidence="1" key="1">
    <citation type="submission" date="2022-10" db="EMBL/GenBank/DDBJ databases">
        <title>Complete Genome of Trichothecium roseum strain YXFP-22015, a Plant Pathogen Isolated from Citrus.</title>
        <authorList>
            <person name="Wang Y."/>
            <person name="Zhu L."/>
        </authorList>
    </citation>
    <scope>NUCLEOTIDE SEQUENCE</scope>
    <source>
        <strain evidence="1">YXFP-22015</strain>
    </source>
</reference>
<sequence>MAESSHHHHRNRESAAVPAAPTTTSLSQTSSSRLRHAFTTFLTLALHSLLYHRGLYPRSTFLVARALGLPVQQSRHPGVCRWVSDAVAAVSAQLGPAAAERVVFCAHMPGGGGASGGGGDATMPVVVERWVFDVGGLPEWPEVVGSDDDSKLCGEEYSDQEEDDDDDGGGDSGSESASEADSSDERDNANGSATRNRRDKRGPRRQGQQGGGGGGEEDGDGDEEVNWVDVEEGFRGALRRLAYAAEKMPDLPRGSTFSLAIEIKDAASAPIGYPQPWIPAQPSQQRRKGKAKTPPAKGVEVTPVRSIRAGPMFFECWVEERSPDGLDDESSLNATPKATTPNPAQKSTTVEQGTTSSSSSS</sequence>
<dbReference type="EMBL" id="CM047940">
    <property type="protein sequence ID" value="KAI9903850.1"/>
    <property type="molecule type" value="Genomic_DNA"/>
</dbReference>
<gene>
    <name evidence="1" type="ORF">N3K66_000379</name>
</gene>
<evidence type="ECO:0000313" key="1">
    <source>
        <dbReference type="EMBL" id="KAI9903850.1"/>
    </source>
</evidence>
<name>A0ACC0VBP6_9HYPO</name>
<dbReference type="Proteomes" id="UP001163324">
    <property type="component" value="Chromosome 1"/>
</dbReference>
<evidence type="ECO:0000313" key="2">
    <source>
        <dbReference type="Proteomes" id="UP001163324"/>
    </source>
</evidence>
<protein>
    <submittedName>
        <fullName evidence="1">Uncharacterized protein</fullName>
    </submittedName>
</protein>
<organism evidence="1 2">
    <name type="scientific">Trichothecium roseum</name>
    <dbReference type="NCBI Taxonomy" id="47278"/>
    <lineage>
        <taxon>Eukaryota</taxon>
        <taxon>Fungi</taxon>
        <taxon>Dikarya</taxon>
        <taxon>Ascomycota</taxon>
        <taxon>Pezizomycotina</taxon>
        <taxon>Sordariomycetes</taxon>
        <taxon>Hypocreomycetidae</taxon>
        <taxon>Hypocreales</taxon>
        <taxon>Hypocreales incertae sedis</taxon>
        <taxon>Trichothecium</taxon>
    </lineage>
</organism>
<keyword evidence="2" id="KW-1185">Reference proteome</keyword>
<comment type="caution">
    <text evidence="1">The sequence shown here is derived from an EMBL/GenBank/DDBJ whole genome shotgun (WGS) entry which is preliminary data.</text>
</comment>
<accession>A0ACC0VBP6</accession>